<dbReference type="Proteomes" id="UP000663869">
    <property type="component" value="Unassembled WGS sequence"/>
</dbReference>
<name>A0A817U4Q2_9BILA</name>
<dbReference type="AlphaFoldDB" id="A0A817U4Q2"/>
<gene>
    <name evidence="1" type="ORF">FME351_LOCUS2197</name>
</gene>
<evidence type="ECO:0000313" key="1">
    <source>
        <dbReference type="EMBL" id="CAF3328372.1"/>
    </source>
</evidence>
<proteinExistence type="predicted"/>
<evidence type="ECO:0000313" key="2">
    <source>
        <dbReference type="Proteomes" id="UP000663869"/>
    </source>
</evidence>
<sequence length="132" mass="15598">MTTVNGHCKRMPCFNVNDWCTAVYGRAGTTWGVMLFFKEIESYFRQKHPNHKRAIGFNHWWQDSDGVRILGEVKDVDLFIYLCDAKRYPKKLNNVNILPDPPKRLPPRNTVVVKFVKNDIDIDEFRLDLKER</sequence>
<comment type="caution">
    <text evidence="1">The sequence shown here is derived from an EMBL/GenBank/DDBJ whole genome shotgun (WGS) entry which is preliminary data.</text>
</comment>
<organism evidence="1 2">
    <name type="scientific">Rotaria socialis</name>
    <dbReference type="NCBI Taxonomy" id="392032"/>
    <lineage>
        <taxon>Eukaryota</taxon>
        <taxon>Metazoa</taxon>
        <taxon>Spiralia</taxon>
        <taxon>Gnathifera</taxon>
        <taxon>Rotifera</taxon>
        <taxon>Eurotatoria</taxon>
        <taxon>Bdelloidea</taxon>
        <taxon>Philodinida</taxon>
        <taxon>Philodinidae</taxon>
        <taxon>Rotaria</taxon>
    </lineage>
</organism>
<protein>
    <submittedName>
        <fullName evidence="1">Uncharacterized protein</fullName>
    </submittedName>
</protein>
<dbReference type="EMBL" id="CAJNYU010000080">
    <property type="protein sequence ID" value="CAF3328372.1"/>
    <property type="molecule type" value="Genomic_DNA"/>
</dbReference>
<reference evidence="1" key="1">
    <citation type="submission" date="2021-02" db="EMBL/GenBank/DDBJ databases">
        <authorList>
            <person name="Nowell W R."/>
        </authorList>
    </citation>
    <scope>NUCLEOTIDE SEQUENCE</scope>
</reference>
<accession>A0A817U4Q2</accession>